<evidence type="ECO:0000259" key="11">
    <source>
        <dbReference type="PROSITE" id="PS50885"/>
    </source>
</evidence>
<dbReference type="GO" id="GO:0005886">
    <property type="term" value="C:plasma membrane"/>
    <property type="evidence" value="ECO:0007669"/>
    <property type="project" value="UniProtKB-SubCell"/>
</dbReference>
<protein>
    <submittedName>
        <fullName evidence="12">Two-component system sensor histidine kinase YesM</fullName>
    </submittedName>
</protein>
<comment type="subcellular location">
    <subcellularLocation>
        <location evidence="1">Cell membrane</location>
        <topology evidence="1">Multi-pass membrane protein</topology>
    </subcellularLocation>
</comment>
<dbReference type="GO" id="GO:0000155">
    <property type="term" value="F:phosphorelay sensor kinase activity"/>
    <property type="evidence" value="ECO:0007669"/>
    <property type="project" value="InterPro"/>
</dbReference>
<dbReference type="Pfam" id="PF02518">
    <property type="entry name" value="HATPase_c"/>
    <property type="match status" value="1"/>
</dbReference>
<reference evidence="12 13" key="1">
    <citation type="submission" date="2017-11" db="EMBL/GenBank/DDBJ databases">
        <title>Understudied soil microbes with underappreciated capabilities: Untangling the Clostridium saccharolyticum group.</title>
        <authorList>
            <person name="Leschine S."/>
        </authorList>
    </citation>
    <scope>NUCLEOTIDE SEQUENCE [LARGE SCALE GENOMIC DNA]</scope>
    <source>
        <strain evidence="12 13">18A</strain>
    </source>
</reference>
<accession>A0A2M8Z478</accession>
<evidence type="ECO:0000313" key="12">
    <source>
        <dbReference type="EMBL" id="PJJ28237.1"/>
    </source>
</evidence>
<evidence type="ECO:0000256" key="5">
    <source>
        <dbReference type="ARBA" id="ARBA00022692"/>
    </source>
</evidence>
<dbReference type="RefSeq" id="WP_242976915.1">
    <property type="nucleotide sequence ID" value="NZ_PGET01000001.1"/>
</dbReference>
<evidence type="ECO:0000256" key="6">
    <source>
        <dbReference type="ARBA" id="ARBA00022777"/>
    </source>
</evidence>
<evidence type="ECO:0000256" key="4">
    <source>
        <dbReference type="ARBA" id="ARBA00022679"/>
    </source>
</evidence>
<evidence type="ECO:0000256" key="8">
    <source>
        <dbReference type="ARBA" id="ARBA00023136"/>
    </source>
</evidence>
<keyword evidence="6 12" id="KW-0418">Kinase</keyword>
<dbReference type="Pfam" id="PF02743">
    <property type="entry name" value="dCache_1"/>
    <property type="match status" value="1"/>
</dbReference>
<evidence type="ECO:0000256" key="1">
    <source>
        <dbReference type="ARBA" id="ARBA00004651"/>
    </source>
</evidence>
<dbReference type="Pfam" id="PF06580">
    <property type="entry name" value="His_kinase"/>
    <property type="match status" value="1"/>
</dbReference>
<dbReference type="InterPro" id="IPR033479">
    <property type="entry name" value="dCache_1"/>
</dbReference>
<gene>
    <name evidence="12" type="ORF">H171_1730</name>
</gene>
<organism evidence="12 13">
    <name type="scientific">[Clostridium] celerecrescens 18A</name>
    <dbReference type="NCBI Taxonomy" id="1286362"/>
    <lineage>
        <taxon>Bacteria</taxon>
        <taxon>Bacillati</taxon>
        <taxon>Bacillota</taxon>
        <taxon>Clostridia</taxon>
        <taxon>Lachnospirales</taxon>
        <taxon>Lachnospiraceae</taxon>
        <taxon>Lacrimispora</taxon>
    </lineage>
</organism>
<feature type="transmembrane region" description="Helical" evidence="10">
    <location>
        <begin position="296"/>
        <end position="318"/>
    </location>
</feature>
<dbReference type="Gene3D" id="6.10.340.10">
    <property type="match status" value="1"/>
</dbReference>
<feature type="domain" description="HAMP" evidence="11">
    <location>
        <begin position="320"/>
        <end position="372"/>
    </location>
</feature>
<evidence type="ECO:0000256" key="2">
    <source>
        <dbReference type="ARBA" id="ARBA00022475"/>
    </source>
</evidence>
<dbReference type="InterPro" id="IPR050640">
    <property type="entry name" value="Bact_2-comp_sensor_kinase"/>
</dbReference>
<comment type="caution">
    <text evidence="12">The sequence shown here is derived from an EMBL/GenBank/DDBJ whole genome shotgun (WGS) entry which is preliminary data.</text>
</comment>
<evidence type="ECO:0000313" key="13">
    <source>
        <dbReference type="Proteomes" id="UP000231092"/>
    </source>
</evidence>
<dbReference type="PROSITE" id="PS50885">
    <property type="entry name" value="HAMP"/>
    <property type="match status" value="1"/>
</dbReference>
<dbReference type="CDD" id="cd06225">
    <property type="entry name" value="HAMP"/>
    <property type="match status" value="1"/>
</dbReference>
<dbReference type="InterPro" id="IPR003660">
    <property type="entry name" value="HAMP_dom"/>
</dbReference>
<keyword evidence="8 10" id="KW-0472">Membrane</keyword>
<dbReference type="Proteomes" id="UP000231092">
    <property type="component" value="Unassembled WGS sequence"/>
</dbReference>
<dbReference type="InterPro" id="IPR003594">
    <property type="entry name" value="HATPase_dom"/>
</dbReference>
<dbReference type="EMBL" id="PGET01000001">
    <property type="protein sequence ID" value="PJJ28237.1"/>
    <property type="molecule type" value="Genomic_DNA"/>
</dbReference>
<evidence type="ECO:0000256" key="3">
    <source>
        <dbReference type="ARBA" id="ARBA00022553"/>
    </source>
</evidence>
<keyword evidence="9" id="KW-0175">Coiled coil</keyword>
<feature type="coiled-coil region" evidence="9">
    <location>
        <begin position="353"/>
        <end position="387"/>
    </location>
</feature>
<dbReference type="InterPro" id="IPR036890">
    <property type="entry name" value="HATPase_C_sf"/>
</dbReference>
<feature type="transmembrane region" description="Helical" evidence="10">
    <location>
        <begin position="12"/>
        <end position="35"/>
    </location>
</feature>
<sequence>MKKGFSTLKAQLRLGYGLTFALISLLFVMFLFLGIKSLMLDQIGQSRLDVLKQISERSNTIKSNTITISNLYRYDEHMRSYLSEEKDQFLESRQKAINYLDELKKTYDQVFHDIGLNYDVVILGNNGFQYSSRGKGDYDFQGLESQLWYRQSYDSEDDMVFISSFREKFDSTGLDNPYVFGAFRQVMDQEGNILGTILVNIDEKYLEGLYSSVEENSNFYIFDKKGNIVSSRDKDLLGKNFIGVKNFRQFYGINQYNMIRKLGQDYLLSNYYDPETGWTIVEEMPCSVIFRPLHQAIAILLLLLSFCIFAGAGAAYYLSGRISKPIQKLCSLMDQVRQGDFDVISDIKGYEEVNQLKDSFNEMAKEIKKLMESVKQKEIKKRKSELDFLRAQINPHFLYNTLFSIQCMIELGNNKQAVLMMSAFIDLLKRTLSVDTDFILLEEEFENTKKYLVLQQIRYGDKVHFECEIEEKTKGCLVPSLIIQPIVENAIFHGLNAKEEPGLIVVESAIYGDCLLITISDDGVGQSDEELIQLRNQLEDREYHTGGSIGILNVLNRIRINFGDSYGLLVESESGIGTTVTLKLPVIMREHINEEDFA</sequence>
<dbReference type="PANTHER" id="PTHR34220">
    <property type="entry name" value="SENSOR HISTIDINE KINASE YPDA"/>
    <property type="match status" value="1"/>
</dbReference>
<dbReference type="SMART" id="SM00304">
    <property type="entry name" value="HAMP"/>
    <property type="match status" value="1"/>
</dbReference>
<evidence type="ECO:0000256" key="10">
    <source>
        <dbReference type="SAM" id="Phobius"/>
    </source>
</evidence>
<dbReference type="AlphaFoldDB" id="A0A2M8Z478"/>
<keyword evidence="5 10" id="KW-0812">Transmembrane</keyword>
<dbReference type="SUPFAM" id="SSF158472">
    <property type="entry name" value="HAMP domain-like"/>
    <property type="match status" value="1"/>
</dbReference>
<keyword evidence="7 10" id="KW-1133">Transmembrane helix</keyword>
<dbReference type="Gene3D" id="3.30.565.10">
    <property type="entry name" value="Histidine kinase-like ATPase, C-terminal domain"/>
    <property type="match status" value="1"/>
</dbReference>
<dbReference type="InterPro" id="IPR010559">
    <property type="entry name" value="Sig_transdc_His_kin_internal"/>
</dbReference>
<evidence type="ECO:0000256" key="7">
    <source>
        <dbReference type="ARBA" id="ARBA00022989"/>
    </source>
</evidence>
<keyword evidence="2" id="KW-1003">Cell membrane</keyword>
<dbReference type="SUPFAM" id="SSF55874">
    <property type="entry name" value="ATPase domain of HSP90 chaperone/DNA topoisomerase II/histidine kinase"/>
    <property type="match status" value="1"/>
</dbReference>
<dbReference type="Gene3D" id="3.30.450.20">
    <property type="entry name" value="PAS domain"/>
    <property type="match status" value="1"/>
</dbReference>
<keyword evidence="4" id="KW-0808">Transferase</keyword>
<evidence type="ECO:0000256" key="9">
    <source>
        <dbReference type="SAM" id="Coils"/>
    </source>
</evidence>
<proteinExistence type="predicted"/>
<dbReference type="PANTHER" id="PTHR34220:SF7">
    <property type="entry name" value="SENSOR HISTIDINE KINASE YPDA"/>
    <property type="match status" value="1"/>
</dbReference>
<keyword evidence="3" id="KW-0597">Phosphoprotein</keyword>
<dbReference type="Pfam" id="PF00672">
    <property type="entry name" value="HAMP"/>
    <property type="match status" value="1"/>
</dbReference>
<name>A0A2M8Z478_9FIRM</name>